<dbReference type="GO" id="GO:0005655">
    <property type="term" value="C:nucleolar ribonuclease P complex"/>
    <property type="evidence" value="ECO:0007669"/>
    <property type="project" value="InterPro"/>
</dbReference>
<evidence type="ECO:0000256" key="1">
    <source>
        <dbReference type="ARBA" id="ARBA00004123"/>
    </source>
</evidence>
<feature type="region of interest" description="Disordered" evidence="4">
    <location>
        <begin position="1"/>
        <end position="52"/>
    </location>
</feature>
<dbReference type="Pfam" id="PF12328">
    <property type="entry name" value="Rpp20"/>
    <property type="match status" value="1"/>
</dbReference>
<reference evidence="5" key="1">
    <citation type="submission" date="2020-04" db="EMBL/GenBank/DDBJ databases">
        <title>Genome Assembly and Annotation of Botryosphaeria dothidea sdau 11-99, a Latent Pathogen of Apple Fruit Ring Rot in China.</title>
        <authorList>
            <person name="Yu C."/>
            <person name="Diao Y."/>
            <person name="Lu Q."/>
            <person name="Zhao J."/>
            <person name="Cui S."/>
            <person name="Peng C."/>
            <person name="He B."/>
            <person name="Liu H."/>
        </authorList>
    </citation>
    <scope>NUCLEOTIDE SEQUENCE [LARGE SCALE GENOMIC DNA]</scope>
    <source>
        <strain evidence="5">Sdau11-99</strain>
    </source>
</reference>
<dbReference type="Gene3D" id="3.30.110.20">
    <property type="entry name" value="Alba-like domain"/>
    <property type="match status" value="1"/>
</dbReference>
<comment type="subcellular location">
    <subcellularLocation>
        <location evidence="1">Nucleus</location>
    </subcellularLocation>
</comment>
<dbReference type="GO" id="GO:0000172">
    <property type="term" value="C:ribonuclease MRP complex"/>
    <property type="evidence" value="ECO:0007669"/>
    <property type="project" value="InterPro"/>
</dbReference>
<dbReference type="AlphaFoldDB" id="A0A8H4IXY0"/>
<accession>A0A8H4IXY0</accession>
<sequence>MADDNPEHSDAPATATATAKHEKLPRLPPHAKVQKRPLMHPPIKSPYKNSDTPKIVYVSSGTKFMSAVKRVRSLLKEADKRATQSALSQKKNQRGDPIMAAAQASINKENKLEEVIIKATGKAIEKATELALYFQQQDDCRIMLRTGTVEAIDDIIEKPGAKRKRDDDEGELPETRIRRTSVMEVIVTLR</sequence>
<dbReference type="Proteomes" id="UP000572817">
    <property type="component" value="Unassembled WGS sequence"/>
</dbReference>
<feature type="compositionally biased region" description="Basic and acidic residues" evidence="4">
    <location>
        <begin position="1"/>
        <end position="10"/>
    </location>
</feature>
<dbReference type="EMBL" id="WWBZ02000016">
    <property type="protein sequence ID" value="KAF4309257.1"/>
    <property type="molecule type" value="Genomic_DNA"/>
</dbReference>
<dbReference type="SUPFAM" id="SSF82704">
    <property type="entry name" value="AlbA-like"/>
    <property type="match status" value="1"/>
</dbReference>
<name>A0A8H4IXY0_9PEZI</name>
<organism evidence="5 6">
    <name type="scientific">Botryosphaeria dothidea</name>
    <dbReference type="NCBI Taxonomy" id="55169"/>
    <lineage>
        <taxon>Eukaryota</taxon>
        <taxon>Fungi</taxon>
        <taxon>Dikarya</taxon>
        <taxon>Ascomycota</taxon>
        <taxon>Pezizomycotina</taxon>
        <taxon>Dothideomycetes</taxon>
        <taxon>Dothideomycetes incertae sedis</taxon>
        <taxon>Botryosphaeriales</taxon>
        <taxon>Botryosphaeriaceae</taxon>
        <taxon>Botryosphaeria</taxon>
    </lineage>
</organism>
<dbReference type="OrthoDB" id="5416589at2759"/>
<dbReference type="InterPro" id="IPR020241">
    <property type="entry name" value="RNase_P/MRP_Pop7_fungi"/>
</dbReference>
<keyword evidence="2" id="KW-0819">tRNA processing</keyword>
<dbReference type="GO" id="GO:0000294">
    <property type="term" value="P:nuclear-transcribed mRNA catabolic process, RNase MRP-dependent"/>
    <property type="evidence" value="ECO:0007669"/>
    <property type="project" value="TreeGrafter"/>
</dbReference>
<comment type="caution">
    <text evidence="5">The sequence shown here is derived from an EMBL/GenBank/DDBJ whole genome shotgun (WGS) entry which is preliminary data.</text>
</comment>
<evidence type="ECO:0000256" key="3">
    <source>
        <dbReference type="ARBA" id="ARBA00023242"/>
    </source>
</evidence>
<dbReference type="GO" id="GO:0034965">
    <property type="term" value="P:intronic box C/D snoRNA processing"/>
    <property type="evidence" value="ECO:0007669"/>
    <property type="project" value="TreeGrafter"/>
</dbReference>
<protein>
    <submittedName>
        <fullName evidence="5">Ribonuclease p mrp subunit pop7 protein</fullName>
    </submittedName>
</protein>
<gene>
    <name evidence="5" type="ORF">GTA08_BOTSDO02109</name>
</gene>
<dbReference type="InterPro" id="IPR014612">
    <property type="entry name" value="Pop7/Rpp20"/>
</dbReference>
<evidence type="ECO:0000313" key="5">
    <source>
        <dbReference type="EMBL" id="KAF4309257.1"/>
    </source>
</evidence>
<proteinExistence type="predicted"/>
<dbReference type="GO" id="GO:0006364">
    <property type="term" value="P:rRNA processing"/>
    <property type="evidence" value="ECO:0007669"/>
    <property type="project" value="TreeGrafter"/>
</dbReference>
<keyword evidence="6" id="KW-1185">Reference proteome</keyword>
<evidence type="ECO:0000313" key="6">
    <source>
        <dbReference type="Proteomes" id="UP000572817"/>
    </source>
</evidence>
<dbReference type="InterPro" id="IPR036882">
    <property type="entry name" value="Alba-like_dom_sf"/>
</dbReference>
<dbReference type="GO" id="GO:0003723">
    <property type="term" value="F:RNA binding"/>
    <property type="evidence" value="ECO:0007669"/>
    <property type="project" value="TreeGrafter"/>
</dbReference>
<evidence type="ECO:0000256" key="4">
    <source>
        <dbReference type="SAM" id="MobiDB-lite"/>
    </source>
</evidence>
<dbReference type="GO" id="GO:0000171">
    <property type="term" value="F:ribonuclease MRP activity"/>
    <property type="evidence" value="ECO:0007669"/>
    <property type="project" value="TreeGrafter"/>
</dbReference>
<evidence type="ECO:0000256" key="2">
    <source>
        <dbReference type="ARBA" id="ARBA00022694"/>
    </source>
</evidence>
<dbReference type="PANTHER" id="PTHR28256:SF1">
    <property type="entry name" value="RIBONUCLEASES P_MRP PROTEIN SUBUNIT POP7"/>
    <property type="match status" value="1"/>
</dbReference>
<dbReference type="GO" id="GO:0001682">
    <property type="term" value="P:tRNA 5'-leader removal"/>
    <property type="evidence" value="ECO:0007669"/>
    <property type="project" value="InterPro"/>
</dbReference>
<dbReference type="PANTHER" id="PTHR28256">
    <property type="entry name" value="RIBONUCLEASES P/MRP PROTEIN SUBUNIT POP7"/>
    <property type="match status" value="1"/>
</dbReference>
<dbReference type="GO" id="GO:0004526">
    <property type="term" value="F:ribonuclease P activity"/>
    <property type="evidence" value="ECO:0007669"/>
    <property type="project" value="TreeGrafter"/>
</dbReference>
<keyword evidence="3" id="KW-0539">Nucleus</keyword>